<dbReference type="InterPro" id="IPR016187">
    <property type="entry name" value="CTDL_fold"/>
</dbReference>
<dbReference type="SUPFAM" id="SSF56436">
    <property type="entry name" value="C-type lectin-like"/>
    <property type="match status" value="1"/>
</dbReference>
<dbReference type="Proteomes" id="UP000886469">
    <property type="component" value="Unassembled WGS sequence"/>
</dbReference>
<dbReference type="Pfam" id="PF03781">
    <property type="entry name" value="FGE-sulfatase"/>
    <property type="match status" value="1"/>
</dbReference>
<evidence type="ECO:0000259" key="1">
    <source>
        <dbReference type="Pfam" id="PF03781"/>
    </source>
</evidence>
<proteinExistence type="predicted"/>
<dbReference type="EMBL" id="SPMX01000024">
    <property type="protein sequence ID" value="NMQ05575.1"/>
    <property type="molecule type" value="Genomic_DNA"/>
</dbReference>
<gene>
    <name evidence="2" type="ORF">E4Q08_10010</name>
</gene>
<name>A0ABX1T7E8_9PROT</name>
<dbReference type="InterPro" id="IPR005532">
    <property type="entry name" value="SUMF_dom"/>
</dbReference>
<protein>
    <recommendedName>
        <fullName evidence="1">Sulfatase-modifying factor enzyme-like domain-containing protein</fullName>
    </recommendedName>
</protein>
<comment type="caution">
    <text evidence="2">The sequence shown here is derived from an EMBL/GenBank/DDBJ whole genome shotgun (WGS) entry which is preliminary data.</text>
</comment>
<reference evidence="2" key="1">
    <citation type="submission" date="2019-03" db="EMBL/GenBank/DDBJ databases">
        <title>Metabolic reconstructions from genomes of highly enriched 'Candidatus Accumulibacter' and 'Candidatus Competibacter' bioreactor populations.</title>
        <authorList>
            <person name="Annavajhala M.K."/>
            <person name="Welles L."/>
            <person name="Abbas B."/>
            <person name="Sorokin D."/>
            <person name="Park H."/>
            <person name="Van Loosdrecht M."/>
            <person name="Chandran K."/>
        </authorList>
    </citation>
    <scope>NUCLEOTIDE SEQUENCE</scope>
    <source>
        <strain evidence="2">SBR_L</strain>
    </source>
</reference>
<dbReference type="RefSeq" id="WP_169070305.1">
    <property type="nucleotide sequence ID" value="NZ_JAZKUC010000001.1"/>
</dbReference>
<keyword evidence="3" id="KW-1185">Reference proteome</keyword>
<dbReference type="Gene3D" id="3.90.1580.10">
    <property type="entry name" value="paralog of FGE (formylglycine-generating enzyme)"/>
    <property type="match status" value="1"/>
</dbReference>
<sequence length="106" mass="11873">MHFWSGCSAGAVAREAIAGDARVLRGGSWNNNGRNVRSACRNRNEPGRHNDDIGFRLALAPESRRPAQDQMTFLSAVYRRQKAHALRQAGRQDAERLPKWRFAGCP</sequence>
<dbReference type="InterPro" id="IPR042095">
    <property type="entry name" value="SUMF_sf"/>
</dbReference>
<accession>A0ABX1T7E8</accession>
<feature type="domain" description="Sulfatase-modifying factor enzyme-like" evidence="1">
    <location>
        <begin position="8"/>
        <end position="58"/>
    </location>
</feature>
<evidence type="ECO:0000313" key="3">
    <source>
        <dbReference type="Proteomes" id="UP000886469"/>
    </source>
</evidence>
<evidence type="ECO:0000313" key="2">
    <source>
        <dbReference type="EMBL" id="NMQ05575.1"/>
    </source>
</evidence>
<organism evidence="2 3">
    <name type="scientific">Candidatus Accumulibacter contiguus</name>
    <dbReference type="NCBI Taxonomy" id="2954381"/>
    <lineage>
        <taxon>Bacteria</taxon>
        <taxon>Pseudomonadati</taxon>
        <taxon>Pseudomonadota</taxon>
        <taxon>Betaproteobacteria</taxon>
        <taxon>Candidatus Accumulibacter</taxon>
    </lineage>
</organism>